<dbReference type="Ensembl" id="ENSEAST00005002637.2">
    <property type="protein sequence ID" value="ENSEASP00005002394.2"/>
    <property type="gene ID" value="ENSEASG00005001864.2"/>
</dbReference>
<reference evidence="2 3" key="1">
    <citation type="journal article" date="2020" name="Nat. Commun.">
        <title>Donkey genomes provide new insights into domestication and selection for coat color.</title>
        <authorList>
            <person name="Wang"/>
            <person name="C."/>
            <person name="Li"/>
            <person name="H."/>
            <person name="Guo"/>
            <person name="Y."/>
            <person name="Huang"/>
            <person name="J."/>
            <person name="Sun"/>
            <person name="Y."/>
            <person name="Min"/>
            <person name="J."/>
            <person name="Wang"/>
            <person name="J."/>
            <person name="Fang"/>
            <person name="X."/>
            <person name="Zhao"/>
            <person name="Z."/>
            <person name="Wang"/>
            <person name="S."/>
            <person name="Zhang"/>
            <person name="Y."/>
            <person name="Liu"/>
            <person name="Q."/>
            <person name="Jiang"/>
            <person name="Q."/>
            <person name="Wang"/>
            <person name="X."/>
            <person name="Guo"/>
            <person name="Y."/>
            <person name="Yang"/>
            <person name="C."/>
            <person name="Wang"/>
            <person name="Y."/>
            <person name="Tian"/>
            <person name="F."/>
            <person name="Zhuang"/>
            <person name="G."/>
            <person name="Fan"/>
            <person name="Y."/>
            <person name="Gao"/>
            <person name="Q."/>
            <person name="Li"/>
            <person name="Y."/>
            <person name="Ju"/>
            <person name="Z."/>
            <person name="Li"/>
            <person name="J."/>
            <person name="Li"/>
            <person name="R."/>
            <person name="Hou"/>
            <person name="M."/>
            <person name="Yang"/>
            <person name="G."/>
            <person name="Liu"/>
            <person name="G."/>
            <person name="Liu"/>
            <person name="W."/>
            <person name="Guo"/>
            <person name="J."/>
            <person name="Pan"/>
            <person name="S."/>
            <person name="Fan"/>
            <person name="G."/>
            <person name="Zhang"/>
            <person name="W."/>
            <person name="Zhang"/>
            <person name="R."/>
            <person name="Yu"/>
            <person name="J."/>
            <person name="Zhang"/>
            <person name="X."/>
            <person name="Yin"/>
            <person name="Q."/>
            <person name="Ji"/>
            <person name="C."/>
            <person name="Jin"/>
            <person name="Y."/>
            <person name="Yue"/>
            <person name="G."/>
            <person name="Liu"/>
            <person name="M."/>
            <person name="Xu"/>
            <person name="J."/>
            <person name="Liu"/>
            <person name="S."/>
            <person name="Jordana"/>
            <person name="J."/>
            <person name="Noce"/>
            <person name="A."/>
            <person name="Amills"/>
            <person name="M."/>
            <person name="Wu"/>
            <person name="D.D."/>
            <person name="Li"/>
            <person name="S."/>
            <person name="Zhou"/>
            <person name="X. and Zhong"/>
            <person name="J."/>
        </authorList>
    </citation>
    <scope>NUCLEOTIDE SEQUENCE [LARGE SCALE GENOMIC DNA]</scope>
</reference>
<dbReference type="AlphaFoldDB" id="A0A8C4L1N1"/>
<feature type="chain" id="PRO_5040283059" evidence="1">
    <location>
        <begin position="16"/>
        <end position="101"/>
    </location>
</feature>
<protein>
    <submittedName>
        <fullName evidence="2">Uncharacterized protein</fullName>
    </submittedName>
</protein>
<feature type="signal peptide" evidence="1">
    <location>
        <begin position="1"/>
        <end position="15"/>
    </location>
</feature>
<evidence type="ECO:0000313" key="3">
    <source>
        <dbReference type="Proteomes" id="UP000694387"/>
    </source>
</evidence>
<keyword evidence="1" id="KW-0732">Signal</keyword>
<sequence length="101" mass="11332">STVCLILFLLILCAAREEPYYAGFKFPALICFECDGVNMSGVCQSGESFCLTCFLLLFSPDDTISYGYQGYSSICIDMTLFNCNNRKDLKYCDNSSLCNKF</sequence>
<keyword evidence="3" id="KW-1185">Reference proteome</keyword>
<organism evidence="2 3">
    <name type="scientific">Equus asinus</name>
    <name type="common">Donkey</name>
    <name type="synonym">Equus africanus asinus</name>
    <dbReference type="NCBI Taxonomy" id="9793"/>
    <lineage>
        <taxon>Eukaryota</taxon>
        <taxon>Metazoa</taxon>
        <taxon>Chordata</taxon>
        <taxon>Craniata</taxon>
        <taxon>Vertebrata</taxon>
        <taxon>Euteleostomi</taxon>
        <taxon>Mammalia</taxon>
        <taxon>Eutheria</taxon>
        <taxon>Laurasiatheria</taxon>
        <taxon>Perissodactyla</taxon>
        <taxon>Equidae</taxon>
        <taxon>Equus</taxon>
    </lineage>
</organism>
<name>A0A8C4L1N1_EQUAS</name>
<accession>A0A8C4L1N1</accession>
<reference evidence="2" key="3">
    <citation type="submission" date="2025-09" db="UniProtKB">
        <authorList>
            <consortium name="Ensembl"/>
        </authorList>
    </citation>
    <scope>IDENTIFICATION</scope>
</reference>
<evidence type="ECO:0000313" key="2">
    <source>
        <dbReference type="Ensembl" id="ENSEASP00005002394.2"/>
    </source>
</evidence>
<reference evidence="2" key="2">
    <citation type="submission" date="2025-08" db="UniProtKB">
        <authorList>
            <consortium name="Ensembl"/>
        </authorList>
    </citation>
    <scope>IDENTIFICATION</scope>
</reference>
<evidence type="ECO:0000256" key="1">
    <source>
        <dbReference type="SAM" id="SignalP"/>
    </source>
</evidence>
<dbReference type="Proteomes" id="UP000694387">
    <property type="component" value="Chromosome 20"/>
</dbReference>
<proteinExistence type="predicted"/>